<dbReference type="OrthoDB" id="10622372at2759"/>
<reference evidence="2" key="1">
    <citation type="journal article" date="2016" name="Genome Announc.">
        <title>Draft genome sequences of fungus Aspergillus calidoustus.</title>
        <authorList>
            <person name="Horn F."/>
            <person name="Linde J."/>
            <person name="Mattern D.J."/>
            <person name="Walther G."/>
            <person name="Guthke R."/>
            <person name="Scherlach K."/>
            <person name="Martin K."/>
            <person name="Brakhage A.A."/>
            <person name="Petzke L."/>
            <person name="Valiante V."/>
        </authorList>
    </citation>
    <scope>NUCLEOTIDE SEQUENCE [LARGE SCALE GENOMIC DNA]</scope>
    <source>
        <strain evidence="2">SF006504</strain>
    </source>
</reference>
<protein>
    <submittedName>
        <fullName evidence="1">Uncharacterized protein</fullName>
    </submittedName>
</protein>
<gene>
    <name evidence="1" type="ORF">ASPCAL15067</name>
</gene>
<name>A0A0U4ZRJ0_ASPCI</name>
<sequence length="139" mass="15739">MRRNRCGQLARIASDVPWWPVGDPMARDADTVTPWLSPVCARQSICNQVTAIVQPNSSDDLRLLDLDVEPCRQWSSTDTTVADTTGPTRNHVQWIASRKRKPVVIPDDRSTNGPLFDEQPGQFDSFPRFPLHVLILRTF</sequence>
<evidence type="ECO:0000313" key="1">
    <source>
        <dbReference type="EMBL" id="CEL11973.1"/>
    </source>
</evidence>
<keyword evidence="2" id="KW-1185">Reference proteome</keyword>
<accession>A0A0U4ZRJ0</accession>
<proteinExistence type="predicted"/>
<evidence type="ECO:0000313" key="2">
    <source>
        <dbReference type="Proteomes" id="UP000054771"/>
    </source>
</evidence>
<dbReference type="Proteomes" id="UP000054771">
    <property type="component" value="Unassembled WGS sequence"/>
</dbReference>
<organism evidence="1 2">
    <name type="scientific">Aspergillus calidoustus</name>
    <dbReference type="NCBI Taxonomy" id="454130"/>
    <lineage>
        <taxon>Eukaryota</taxon>
        <taxon>Fungi</taxon>
        <taxon>Dikarya</taxon>
        <taxon>Ascomycota</taxon>
        <taxon>Pezizomycotina</taxon>
        <taxon>Eurotiomycetes</taxon>
        <taxon>Eurotiomycetidae</taxon>
        <taxon>Eurotiales</taxon>
        <taxon>Aspergillaceae</taxon>
        <taxon>Aspergillus</taxon>
        <taxon>Aspergillus subgen. Nidulantes</taxon>
    </lineage>
</organism>
<dbReference type="AlphaFoldDB" id="A0A0U4ZRJ0"/>
<dbReference type="EMBL" id="CDMC01000038">
    <property type="protein sequence ID" value="CEL11973.1"/>
    <property type="molecule type" value="Genomic_DNA"/>
</dbReference>